<evidence type="ECO:0000313" key="7">
    <source>
        <dbReference type="EMBL" id="ROQ24956.1"/>
    </source>
</evidence>
<gene>
    <name evidence="7" type="ORF">EDC28_106204</name>
</gene>
<evidence type="ECO:0000259" key="6">
    <source>
        <dbReference type="PROSITE" id="PS51007"/>
    </source>
</evidence>
<dbReference type="PROSITE" id="PS51007">
    <property type="entry name" value="CYTC"/>
    <property type="match status" value="1"/>
</dbReference>
<name>A0A3N1PK90_9GAMM</name>
<protein>
    <submittedName>
        <fullName evidence="7">Mono/diheme cytochrome c family protein</fullName>
    </submittedName>
</protein>
<sequence length="245" mass="26735">MKTAFFALLLTALPASAAEIAILGKTFDSAALLASPQAKTVHVDDDVAYHRPADYRALPLKALLKVPPNGTLAFRATDGFVAQLPTRLIAKGEPWLAVEDQPWPALPGKSSNAGPFYLIWPGQKVSPEQWPYAIASINLVQSPLERWPQLAAKRGDAKALAGQQLLLANCFACHRLGSAGESEVGPDLGRPMAVSHYLTKSGFKALVRNPKAVRTWPLQQMPAFDEKTLIDKELDALVHYLWENH</sequence>
<dbReference type="GO" id="GO:0020037">
    <property type="term" value="F:heme binding"/>
    <property type="evidence" value="ECO:0007669"/>
    <property type="project" value="InterPro"/>
</dbReference>
<accession>A0A3N1PK90</accession>
<feature type="chain" id="PRO_5018096918" evidence="5">
    <location>
        <begin position="18"/>
        <end position="245"/>
    </location>
</feature>
<dbReference type="EMBL" id="RJUL01000006">
    <property type="protein sequence ID" value="ROQ24956.1"/>
    <property type="molecule type" value="Genomic_DNA"/>
</dbReference>
<dbReference type="SUPFAM" id="SSF46626">
    <property type="entry name" value="Cytochrome c"/>
    <property type="match status" value="1"/>
</dbReference>
<dbReference type="GO" id="GO:0009055">
    <property type="term" value="F:electron transfer activity"/>
    <property type="evidence" value="ECO:0007669"/>
    <property type="project" value="InterPro"/>
</dbReference>
<feature type="signal peptide" evidence="5">
    <location>
        <begin position="1"/>
        <end position="17"/>
    </location>
</feature>
<comment type="caution">
    <text evidence="7">The sequence shown here is derived from an EMBL/GenBank/DDBJ whole genome shotgun (WGS) entry which is preliminary data.</text>
</comment>
<dbReference type="InterPro" id="IPR009056">
    <property type="entry name" value="Cyt_c-like_dom"/>
</dbReference>
<dbReference type="RefSeq" id="WP_123421839.1">
    <property type="nucleotide sequence ID" value="NZ_RJUL01000006.1"/>
</dbReference>
<evidence type="ECO:0000313" key="8">
    <source>
        <dbReference type="Proteomes" id="UP000268033"/>
    </source>
</evidence>
<keyword evidence="3 4" id="KW-0408">Iron</keyword>
<reference evidence="7 8" key="1">
    <citation type="submission" date="2018-11" db="EMBL/GenBank/DDBJ databases">
        <title>Genomic Encyclopedia of Type Strains, Phase IV (KMG-IV): sequencing the most valuable type-strain genomes for metagenomic binning, comparative biology and taxonomic classification.</title>
        <authorList>
            <person name="Goeker M."/>
        </authorList>
    </citation>
    <scope>NUCLEOTIDE SEQUENCE [LARGE SCALE GENOMIC DNA]</scope>
    <source>
        <strain evidence="7 8">DSM 21945</strain>
    </source>
</reference>
<keyword evidence="5" id="KW-0732">Signal</keyword>
<keyword evidence="1 4" id="KW-0349">Heme</keyword>
<dbReference type="Proteomes" id="UP000268033">
    <property type="component" value="Unassembled WGS sequence"/>
</dbReference>
<proteinExistence type="predicted"/>
<dbReference type="GO" id="GO:0046872">
    <property type="term" value="F:metal ion binding"/>
    <property type="evidence" value="ECO:0007669"/>
    <property type="project" value="UniProtKB-KW"/>
</dbReference>
<dbReference type="InterPro" id="IPR036909">
    <property type="entry name" value="Cyt_c-like_dom_sf"/>
</dbReference>
<dbReference type="Pfam" id="PF13442">
    <property type="entry name" value="Cytochrome_CBB3"/>
    <property type="match status" value="1"/>
</dbReference>
<dbReference type="Gene3D" id="1.10.760.10">
    <property type="entry name" value="Cytochrome c-like domain"/>
    <property type="match status" value="1"/>
</dbReference>
<evidence type="ECO:0000256" key="5">
    <source>
        <dbReference type="SAM" id="SignalP"/>
    </source>
</evidence>
<evidence type="ECO:0000256" key="1">
    <source>
        <dbReference type="ARBA" id="ARBA00022617"/>
    </source>
</evidence>
<evidence type="ECO:0000256" key="2">
    <source>
        <dbReference type="ARBA" id="ARBA00022723"/>
    </source>
</evidence>
<keyword evidence="2 4" id="KW-0479">Metal-binding</keyword>
<dbReference type="AlphaFoldDB" id="A0A3N1PK90"/>
<organism evidence="7 8">
    <name type="scientific">Gallaecimonas pentaromativorans</name>
    <dbReference type="NCBI Taxonomy" id="584787"/>
    <lineage>
        <taxon>Bacteria</taxon>
        <taxon>Pseudomonadati</taxon>
        <taxon>Pseudomonadota</taxon>
        <taxon>Gammaproteobacteria</taxon>
        <taxon>Enterobacterales</taxon>
        <taxon>Gallaecimonadaceae</taxon>
        <taxon>Gallaecimonas</taxon>
    </lineage>
</organism>
<evidence type="ECO:0000256" key="4">
    <source>
        <dbReference type="PROSITE-ProRule" id="PRU00433"/>
    </source>
</evidence>
<dbReference type="STRING" id="584787.GCA_001247655_04000"/>
<keyword evidence="8" id="KW-1185">Reference proteome</keyword>
<feature type="domain" description="Cytochrome c" evidence="6">
    <location>
        <begin position="157"/>
        <end position="245"/>
    </location>
</feature>
<evidence type="ECO:0000256" key="3">
    <source>
        <dbReference type="ARBA" id="ARBA00023004"/>
    </source>
</evidence>